<feature type="compositionally biased region" description="Low complexity" evidence="1">
    <location>
        <begin position="83"/>
        <end position="98"/>
    </location>
</feature>
<dbReference type="AlphaFoldDB" id="A0A2K6UIQ0"/>
<evidence type="ECO:0000256" key="1">
    <source>
        <dbReference type="SAM" id="MobiDB-lite"/>
    </source>
</evidence>
<feature type="region of interest" description="Disordered" evidence="1">
    <location>
        <begin position="57"/>
        <end position="98"/>
    </location>
</feature>
<protein>
    <submittedName>
        <fullName evidence="2">Uncharacterized protein</fullName>
    </submittedName>
</protein>
<reference evidence="2" key="1">
    <citation type="submission" date="2025-08" db="UniProtKB">
        <authorList>
            <consortium name="Ensembl"/>
        </authorList>
    </citation>
    <scope>IDENTIFICATION</scope>
</reference>
<reference evidence="2" key="2">
    <citation type="submission" date="2025-09" db="UniProtKB">
        <authorList>
            <consortium name="Ensembl"/>
        </authorList>
    </citation>
    <scope>IDENTIFICATION</scope>
</reference>
<feature type="compositionally biased region" description="Basic residues" evidence="1">
    <location>
        <begin position="59"/>
        <end position="69"/>
    </location>
</feature>
<dbReference type="Proteomes" id="UP000233220">
    <property type="component" value="Unplaced"/>
</dbReference>
<accession>A0A2K6UIQ0</accession>
<dbReference type="Ensembl" id="ENSSBOT00000048679.1">
    <property type="protein sequence ID" value="ENSSBOP00000031784.1"/>
    <property type="gene ID" value="ENSSBOG00000032093.1"/>
</dbReference>
<sequence length="380" mass="40485">MTSRTSACCTRRHATISCSPWCASWSAGSRSRSSAAAAEPVTAWWCASRLTWVNGSRSAARRPSSRRSSLRPETSCATPSTLAGTRTPRTSSASRSTATAGSIRCRSWSGCSRGVSAWLHPVGAAWTPPSSVSTCFAGRSGDHSPPPLLFGSSRNPWTRSCFSAHLGPPRDLETVLGSSACACLAVGMRPRVRLEGLKLAQGAPGPQVSWQQNVGCWRHACQRIVDVTQRCSSGNSAASYPSPSAPDPGAASFEDRGPAGAGLEEASAATPEEQFILLHMGQTLVVGLLASEMAYFSTVFKMEATITAKVREADKDQRFFIWCSVLSRTRITAAGWRSCLAFRPKCLQGWGSWDRCRDVCCRAAGRKVVGAWGLSGSVTV</sequence>
<organism evidence="2 3">
    <name type="scientific">Saimiri boliviensis boliviensis</name>
    <name type="common">Bolivian squirrel monkey</name>
    <dbReference type="NCBI Taxonomy" id="39432"/>
    <lineage>
        <taxon>Eukaryota</taxon>
        <taxon>Metazoa</taxon>
        <taxon>Chordata</taxon>
        <taxon>Craniata</taxon>
        <taxon>Vertebrata</taxon>
        <taxon>Euteleostomi</taxon>
        <taxon>Mammalia</taxon>
        <taxon>Eutheria</taxon>
        <taxon>Euarchontoglires</taxon>
        <taxon>Primates</taxon>
        <taxon>Haplorrhini</taxon>
        <taxon>Platyrrhini</taxon>
        <taxon>Cebidae</taxon>
        <taxon>Saimiriinae</taxon>
        <taxon>Saimiri</taxon>
    </lineage>
</organism>
<feature type="region of interest" description="Disordered" evidence="1">
    <location>
        <begin position="236"/>
        <end position="264"/>
    </location>
</feature>
<keyword evidence="3" id="KW-1185">Reference proteome</keyword>
<evidence type="ECO:0000313" key="2">
    <source>
        <dbReference type="Ensembl" id="ENSSBOP00000031784.1"/>
    </source>
</evidence>
<dbReference type="OMA" id="HPVGAAW"/>
<feature type="compositionally biased region" description="Low complexity" evidence="1">
    <location>
        <begin position="236"/>
        <end position="252"/>
    </location>
</feature>
<evidence type="ECO:0000313" key="3">
    <source>
        <dbReference type="Proteomes" id="UP000233220"/>
    </source>
</evidence>
<name>A0A2K6UIQ0_SAIBB</name>
<proteinExistence type="predicted"/>
<dbReference type="GeneTree" id="ENSGT00910000146490"/>